<sequence length="215" mass="25384">MRLLSLDINSEILDYIIDNELYICDAVTEIDDAIYHSEVRYYNLILIKHNNIKYLKEILKHINPRQTAAIFLVDNISKEEEIELLKKGAIDVLKGPVSNELLLAKMKSIHRENFENQYTFKDKYLINKEERSISDKNNNKLVINGKPFSILEYLIKNRHRSAISKEELLDVLWDDPEWVVRNVVEVNINIIRKGIQNTFEDNFINTVRHRGYQII</sequence>
<evidence type="ECO:0000313" key="4">
    <source>
        <dbReference type="EMBL" id="RXJ64519.1"/>
    </source>
</evidence>
<dbReference type="CDD" id="cd00383">
    <property type="entry name" value="trans_reg_C"/>
    <property type="match status" value="1"/>
</dbReference>
<dbReference type="Proteomes" id="UP000290191">
    <property type="component" value="Unassembled WGS sequence"/>
</dbReference>
<dbReference type="GO" id="GO:0003677">
    <property type="term" value="F:DNA binding"/>
    <property type="evidence" value="ECO:0007669"/>
    <property type="project" value="UniProtKB-UniRule"/>
</dbReference>
<keyword evidence="5" id="KW-1185">Reference proteome</keyword>
<dbReference type="InterPro" id="IPR036388">
    <property type="entry name" value="WH-like_DNA-bd_sf"/>
</dbReference>
<dbReference type="EMBL" id="PDKO01000001">
    <property type="protein sequence ID" value="RXJ64519.1"/>
    <property type="molecule type" value="Genomic_DNA"/>
</dbReference>
<dbReference type="GO" id="GO:0000160">
    <property type="term" value="P:phosphorelay signal transduction system"/>
    <property type="evidence" value="ECO:0007669"/>
    <property type="project" value="InterPro"/>
</dbReference>
<dbReference type="AlphaFoldDB" id="A0A4Q0Y6L8"/>
<dbReference type="Gene3D" id="3.40.50.2300">
    <property type="match status" value="1"/>
</dbReference>
<dbReference type="SMART" id="SM00862">
    <property type="entry name" value="Trans_reg_C"/>
    <property type="match status" value="1"/>
</dbReference>
<dbReference type="OrthoDB" id="5365458at2"/>
<dbReference type="InterPro" id="IPR011006">
    <property type="entry name" value="CheY-like_superfamily"/>
</dbReference>
<dbReference type="PROSITE" id="PS51755">
    <property type="entry name" value="OMPR_PHOB"/>
    <property type="match status" value="1"/>
</dbReference>
<dbReference type="InterPro" id="IPR001867">
    <property type="entry name" value="OmpR/PhoB-type_DNA-bd"/>
</dbReference>
<protein>
    <submittedName>
        <fullName evidence="4">DNA-binding response regulator</fullName>
    </submittedName>
</protein>
<dbReference type="InterPro" id="IPR016032">
    <property type="entry name" value="Sig_transdc_resp-reg_C-effctor"/>
</dbReference>
<dbReference type="SUPFAM" id="SSF52172">
    <property type="entry name" value="CheY-like"/>
    <property type="match status" value="1"/>
</dbReference>
<evidence type="ECO:0000313" key="5">
    <source>
        <dbReference type="Proteomes" id="UP000290191"/>
    </source>
</evidence>
<keyword evidence="1 2" id="KW-0238">DNA-binding</keyword>
<gene>
    <name evidence="4" type="ORF">CRV06_00755</name>
</gene>
<reference evidence="4 5" key="1">
    <citation type="submission" date="2017-10" db="EMBL/GenBank/DDBJ databases">
        <title>Genomics of the genus Arcobacter.</title>
        <authorList>
            <person name="Perez-Cataluna A."/>
            <person name="Figueras M.J."/>
        </authorList>
    </citation>
    <scope>NUCLEOTIDE SEQUENCE [LARGE SCALE GENOMIC DNA]</scope>
    <source>
        <strain evidence="4 5">DSM 24636</strain>
    </source>
</reference>
<dbReference type="Gene3D" id="1.10.10.10">
    <property type="entry name" value="Winged helix-like DNA-binding domain superfamily/Winged helix DNA-binding domain"/>
    <property type="match status" value="1"/>
</dbReference>
<comment type="caution">
    <text evidence="4">The sequence shown here is derived from an EMBL/GenBank/DDBJ whole genome shotgun (WGS) entry which is preliminary data.</text>
</comment>
<dbReference type="SUPFAM" id="SSF46894">
    <property type="entry name" value="C-terminal effector domain of the bipartite response regulators"/>
    <property type="match status" value="1"/>
</dbReference>
<dbReference type="RefSeq" id="WP_044418404.1">
    <property type="nucleotide sequence ID" value="NZ_CP041070.1"/>
</dbReference>
<dbReference type="GO" id="GO:0006355">
    <property type="term" value="P:regulation of DNA-templated transcription"/>
    <property type="evidence" value="ECO:0007669"/>
    <property type="project" value="InterPro"/>
</dbReference>
<organism evidence="4 5">
    <name type="scientific">Halarcobacter anaerophilus</name>
    <dbReference type="NCBI Taxonomy" id="877500"/>
    <lineage>
        <taxon>Bacteria</taxon>
        <taxon>Pseudomonadati</taxon>
        <taxon>Campylobacterota</taxon>
        <taxon>Epsilonproteobacteria</taxon>
        <taxon>Campylobacterales</taxon>
        <taxon>Arcobacteraceae</taxon>
        <taxon>Halarcobacter</taxon>
    </lineage>
</organism>
<dbReference type="STRING" id="877500.GCA_000935065_02579"/>
<evidence type="ECO:0000259" key="3">
    <source>
        <dbReference type="PROSITE" id="PS51755"/>
    </source>
</evidence>
<dbReference type="Pfam" id="PF00486">
    <property type="entry name" value="Trans_reg_C"/>
    <property type="match status" value="1"/>
</dbReference>
<name>A0A4Q0Y6L8_9BACT</name>
<accession>A0A4Q0Y6L8</accession>
<evidence type="ECO:0000256" key="1">
    <source>
        <dbReference type="ARBA" id="ARBA00023125"/>
    </source>
</evidence>
<proteinExistence type="predicted"/>
<evidence type="ECO:0000256" key="2">
    <source>
        <dbReference type="PROSITE-ProRule" id="PRU01091"/>
    </source>
</evidence>
<feature type="DNA-binding region" description="OmpR/PhoB-type" evidence="2">
    <location>
        <begin position="115"/>
        <end position="215"/>
    </location>
</feature>
<feature type="domain" description="OmpR/PhoB-type" evidence="3">
    <location>
        <begin position="115"/>
        <end position="215"/>
    </location>
</feature>